<dbReference type="Proteomes" id="UP000275846">
    <property type="component" value="Unassembled WGS sequence"/>
</dbReference>
<reference evidence="2 3" key="2">
    <citation type="submission" date="2018-11" db="EMBL/GenBank/DDBJ databases">
        <authorList>
            <consortium name="Pathogen Informatics"/>
        </authorList>
    </citation>
    <scope>NUCLEOTIDE SEQUENCE [LARGE SCALE GENOMIC DNA]</scope>
    <source>
        <strain evidence="2 3">NST_G2</strain>
    </source>
</reference>
<dbReference type="OrthoDB" id="6256688at2759"/>
<gene>
    <name evidence="2" type="ORF">SSLN_LOCUS17539</name>
</gene>
<protein>
    <submittedName>
        <fullName evidence="4">Transmembrane protein</fullName>
    </submittedName>
</protein>
<dbReference type="AlphaFoldDB" id="A0A183TM39"/>
<reference evidence="4" key="1">
    <citation type="submission" date="2016-06" db="UniProtKB">
        <authorList>
            <consortium name="WormBaseParasite"/>
        </authorList>
    </citation>
    <scope>IDENTIFICATION</scope>
</reference>
<evidence type="ECO:0000313" key="3">
    <source>
        <dbReference type="Proteomes" id="UP000275846"/>
    </source>
</evidence>
<keyword evidence="1" id="KW-1133">Transmembrane helix</keyword>
<sequence length="162" mass="18740">MGRCSTSPCNRREADNDETVEQYLRELRTRRLLPCYARPLRLELSPEQLLERSARINQSGWLETLDRYSHGHRWPAPFLPLKVIEWLSEMQSQTDGLQTPPRSRRNADLMAAALMHRLYPTSLLFHSLFWPTLVLIVGLMLTTVAYAIDGCKVWVTDMTVIA</sequence>
<dbReference type="GO" id="GO:0016020">
    <property type="term" value="C:membrane"/>
    <property type="evidence" value="ECO:0007669"/>
    <property type="project" value="UniProtKB-SubCell"/>
</dbReference>
<dbReference type="GO" id="GO:0015269">
    <property type="term" value="F:calcium-activated potassium channel activity"/>
    <property type="evidence" value="ECO:0007669"/>
    <property type="project" value="InterPro"/>
</dbReference>
<evidence type="ECO:0000313" key="2">
    <source>
        <dbReference type="EMBL" id="VDM03925.1"/>
    </source>
</evidence>
<proteinExistence type="predicted"/>
<accession>A0A183TM39</accession>
<keyword evidence="1" id="KW-0472">Membrane</keyword>
<name>A0A183TM39_SCHSO</name>
<dbReference type="WBParaSite" id="SSLN_0001820101-mRNA-1">
    <property type="protein sequence ID" value="SSLN_0001820101-mRNA-1"/>
    <property type="gene ID" value="SSLN_0001820101"/>
</dbReference>
<keyword evidence="1" id="KW-0812">Transmembrane</keyword>
<evidence type="ECO:0000256" key="1">
    <source>
        <dbReference type="SAM" id="Phobius"/>
    </source>
</evidence>
<keyword evidence="3" id="KW-1185">Reference proteome</keyword>
<feature type="transmembrane region" description="Helical" evidence="1">
    <location>
        <begin position="123"/>
        <end position="148"/>
    </location>
</feature>
<organism evidence="4">
    <name type="scientific">Schistocephalus solidus</name>
    <name type="common">Tapeworm</name>
    <dbReference type="NCBI Taxonomy" id="70667"/>
    <lineage>
        <taxon>Eukaryota</taxon>
        <taxon>Metazoa</taxon>
        <taxon>Spiralia</taxon>
        <taxon>Lophotrochozoa</taxon>
        <taxon>Platyhelminthes</taxon>
        <taxon>Cestoda</taxon>
        <taxon>Eucestoda</taxon>
        <taxon>Diphyllobothriidea</taxon>
        <taxon>Diphyllobothriidae</taxon>
        <taxon>Schistocephalus</taxon>
    </lineage>
</organism>
<evidence type="ECO:0000313" key="4">
    <source>
        <dbReference type="WBParaSite" id="SSLN_0001820101-mRNA-1"/>
    </source>
</evidence>
<dbReference type="EMBL" id="UYSU01042667">
    <property type="protein sequence ID" value="VDM03925.1"/>
    <property type="molecule type" value="Genomic_DNA"/>
</dbReference>